<name>A0ACC3AYZ7_9EURO</name>
<gene>
    <name evidence="1" type="ORF">N8T08_006916</name>
</gene>
<accession>A0ACC3AYZ7</accession>
<reference evidence="1 2" key="1">
    <citation type="journal article" date="2023" name="ACS Omega">
        <title>Identification of the Neoaspergillic Acid Biosynthesis Gene Cluster by Establishing an In Vitro CRISPR-Ribonucleoprotein Genetic System in Aspergillus melleus.</title>
        <authorList>
            <person name="Yuan B."/>
            <person name="Grau M.F."/>
            <person name="Murata R.M."/>
            <person name="Torok T."/>
            <person name="Venkateswaran K."/>
            <person name="Stajich J.E."/>
            <person name="Wang C.C.C."/>
        </authorList>
    </citation>
    <scope>NUCLEOTIDE SEQUENCE [LARGE SCALE GENOMIC DNA]</scope>
    <source>
        <strain evidence="1 2">IMV 1140</strain>
    </source>
</reference>
<comment type="caution">
    <text evidence="1">The sequence shown here is derived from an EMBL/GenBank/DDBJ whole genome shotgun (WGS) entry which is preliminary data.</text>
</comment>
<keyword evidence="2" id="KW-1185">Reference proteome</keyword>
<dbReference type="EMBL" id="JAOPJF010000042">
    <property type="protein sequence ID" value="KAK1143218.1"/>
    <property type="molecule type" value="Genomic_DNA"/>
</dbReference>
<organism evidence="1 2">
    <name type="scientific">Aspergillus melleus</name>
    <dbReference type="NCBI Taxonomy" id="138277"/>
    <lineage>
        <taxon>Eukaryota</taxon>
        <taxon>Fungi</taxon>
        <taxon>Dikarya</taxon>
        <taxon>Ascomycota</taxon>
        <taxon>Pezizomycotina</taxon>
        <taxon>Eurotiomycetes</taxon>
        <taxon>Eurotiomycetidae</taxon>
        <taxon>Eurotiales</taxon>
        <taxon>Aspergillaceae</taxon>
        <taxon>Aspergillus</taxon>
        <taxon>Aspergillus subgen. Circumdati</taxon>
    </lineage>
</organism>
<evidence type="ECO:0000313" key="1">
    <source>
        <dbReference type="EMBL" id="KAK1143218.1"/>
    </source>
</evidence>
<evidence type="ECO:0000313" key="2">
    <source>
        <dbReference type="Proteomes" id="UP001177260"/>
    </source>
</evidence>
<protein>
    <submittedName>
        <fullName evidence="1">Uncharacterized protein</fullName>
    </submittedName>
</protein>
<sequence>MPLREILQKKDKIGDNSAQYAAGIPSTTVGPVPEITFVRTDTTTHEVIRPPVYDGDHDVYQHHAPYLEPSRPNSSSHRRSLNPFHRSRSPSESQGSSSPSRARGERRLSHLLHRDRRDSSANSTNVPADLPQITGDRGNEQEMEAQWEKRATMLVQRNPQFAGPLSPTSSGFGPSSVGSRSRSSSHSGVMDREGDVDVQEAIRLHETGELEKSTEMFRRLAEPTGANNALSQVLYGLALRHGWGCPQDPDKAVTYLSAAASNSASIESQALQAGIKKGGAAKGELVLAIFELGNCFRNGWGVQKDPAAARQYFETAANLGDTDAMNETAWCYFEGFGGKKDKYTAAKYYRLAEEKGNKLVGNSWIWKDKYNPK</sequence>
<dbReference type="Proteomes" id="UP001177260">
    <property type="component" value="Unassembled WGS sequence"/>
</dbReference>
<proteinExistence type="predicted"/>